<organism evidence="1 2">
    <name type="scientific">Pontibacter fetidus</name>
    <dbReference type="NCBI Taxonomy" id="2700082"/>
    <lineage>
        <taxon>Bacteria</taxon>
        <taxon>Pseudomonadati</taxon>
        <taxon>Bacteroidota</taxon>
        <taxon>Cytophagia</taxon>
        <taxon>Cytophagales</taxon>
        <taxon>Hymenobacteraceae</taxon>
        <taxon>Pontibacter</taxon>
    </lineage>
</organism>
<name>A0A6B2H6H9_9BACT</name>
<dbReference type="Pfam" id="PF12771">
    <property type="entry name" value="SusD-like_2"/>
    <property type="match status" value="1"/>
</dbReference>
<comment type="caution">
    <text evidence="1">The sequence shown here is derived from an EMBL/GenBank/DDBJ whole genome shotgun (WGS) entry which is preliminary data.</text>
</comment>
<dbReference type="EMBL" id="JAAEAA010000002">
    <property type="protein sequence ID" value="NDK54634.1"/>
    <property type="molecule type" value="Genomic_DNA"/>
</dbReference>
<keyword evidence="2" id="KW-1185">Reference proteome</keyword>
<evidence type="ECO:0000313" key="2">
    <source>
        <dbReference type="Proteomes" id="UP000478546"/>
    </source>
</evidence>
<reference evidence="1 2" key="1">
    <citation type="submission" date="2020-01" db="EMBL/GenBank/DDBJ databases">
        <authorList>
            <person name="Kim M.K."/>
        </authorList>
    </citation>
    <scope>NUCLEOTIDE SEQUENCE [LARGE SCALE GENOMIC DNA]</scope>
    <source>
        <strain evidence="1 2">BT213</strain>
    </source>
</reference>
<dbReference type="Gene3D" id="1.25.40.390">
    <property type="match status" value="1"/>
</dbReference>
<proteinExistence type="predicted"/>
<accession>A0A6B2H6H9</accession>
<keyword evidence="1" id="KW-0449">Lipoprotein</keyword>
<dbReference type="SUPFAM" id="SSF48452">
    <property type="entry name" value="TPR-like"/>
    <property type="match status" value="1"/>
</dbReference>
<dbReference type="AlphaFoldDB" id="A0A6B2H6H9"/>
<dbReference type="InterPro" id="IPR011990">
    <property type="entry name" value="TPR-like_helical_dom_sf"/>
</dbReference>
<dbReference type="InterPro" id="IPR041662">
    <property type="entry name" value="SusD-like_2"/>
</dbReference>
<dbReference type="Proteomes" id="UP000478546">
    <property type="component" value="Unassembled WGS sequence"/>
</dbReference>
<sequence length="463" mass="49804">MAGLLLVSNSCSEDKLDEIDTNPNSPTDVPINLLLPQVEVDVAFAVANTDVAWYSSVFVQHTTGVHAQLQSADRRAGLNDATLVNNTWTTIYATTLPDLNLIIQKGSEGGEEEGKWIEVGIAKILKAYTLAIATDSWGRVPFTEAGQGSEVRKPVFDPQEQIYAGIQTLLDEAIADLAKEATSPGGRDLIYGGDAESWIKAAWSLKARYYNRLSNIDPTGSAQNALNAAANGFTSSADNMIFDAFTTDATGQNPWFQEAADRAHLAVSQQFVQTLEASNDPRLPLLVAPAPATGTITGAPNGTQTNDQASVQFSDPTEAVLNETSPLPLMTYDELKFIEAEANLRLGNTVAATTAFTEAVTNAVQRQTPELSGTQATAVAATAVAGGVTLQNIIRQKWISFWLFQPIEAFADYRRTGFPALTHPISAPPARFPYPQSELDANAENVPNVQLTDGVWWDDGTED</sequence>
<evidence type="ECO:0000313" key="1">
    <source>
        <dbReference type="EMBL" id="NDK54634.1"/>
    </source>
</evidence>
<protein>
    <submittedName>
        <fullName evidence="1">SusD/RagB family nutrient-binding outer membrane lipoprotein</fullName>
    </submittedName>
</protein>
<gene>
    <name evidence="1" type="ORF">GWO68_01780</name>
</gene>